<evidence type="ECO:0000313" key="4">
    <source>
        <dbReference type="EMBL" id="RHW24637.1"/>
    </source>
</evidence>
<gene>
    <name evidence="4" type="ORF">D0Z08_23150</name>
</gene>
<dbReference type="PANTHER" id="PTHR47814">
    <property type="entry name" value="PEPTIDYL-TRNA HYDROLASE ARFB"/>
    <property type="match status" value="1"/>
</dbReference>
<feature type="domain" description="Prokaryotic-type class I peptide chain release factors" evidence="3">
    <location>
        <begin position="13"/>
        <end position="132"/>
    </location>
</feature>
<dbReference type="GO" id="GO:0072344">
    <property type="term" value="P:rescue of stalled ribosome"/>
    <property type="evidence" value="ECO:0007669"/>
    <property type="project" value="TreeGrafter"/>
</dbReference>
<dbReference type="OrthoDB" id="9815709at2"/>
<dbReference type="InterPro" id="IPR045853">
    <property type="entry name" value="Pep_chain_release_fac_I_sf"/>
</dbReference>
<dbReference type="Proteomes" id="UP000283644">
    <property type="component" value="Unassembled WGS sequence"/>
</dbReference>
<dbReference type="GO" id="GO:0004045">
    <property type="term" value="F:peptidyl-tRNA hydrolase activity"/>
    <property type="evidence" value="ECO:0007669"/>
    <property type="project" value="UniProtKB-EC"/>
</dbReference>
<dbReference type="AlphaFoldDB" id="A0A417XWW2"/>
<reference evidence="4 5" key="1">
    <citation type="submission" date="2018-09" db="EMBL/GenBank/DDBJ databases">
        <title>Genome sequencing of Nocardioides immobilis CCTCC AB 2017083 for comparison to Nocardioides silvaticus.</title>
        <authorList>
            <person name="Li C."/>
            <person name="Wang G."/>
        </authorList>
    </citation>
    <scope>NUCLEOTIDE SEQUENCE [LARGE SCALE GENOMIC DNA]</scope>
    <source>
        <strain evidence="4 5">CCTCC AB 2017083</strain>
    </source>
</reference>
<dbReference type="GO" id="GO:0003747">
    <property type="term" value="F:translation release factor activity"/>
    <property type="evidence" value="ECO:0007669"/>
    <property type="project" value="InterPro"/>
</dbReference>
<dbReference type="EMBL" id="QXGH01000030">
    <property type="protein sequence ID" value="RHW24637.1"/>
    <property type="molecule type" value="Genomic_DNA"/>
</dbReference>
<feature type="compositionally biased region" description="Basic and acidic residues" evidence="2">
    <location>
        <begin position="128"/>
        <end position="137"/>
    </location>
</feature>
<dbReference type="PANTHER" id="PTHR47814:SF1">
    <property type="entry name" value="PEPTIDYL-TRNA HYDROLASE ARFB"/>
    <property type="match status" value="1"/>
</dbReference>
<dbReference type="EC" id="3.1.1.29" evidence="4"/>
<evidence type="ECO:0000256" key="2">
    <source>
        <dbReference type="SAM" id="MobiDB-lite"/>
    </source>
</evidence>
<proteinExistence type="inferred from homology"/>
<keyword evidence="4" id="KW-0378">Hydrolase</keyword>
<dbReference type="Gene3D" id="3.30.160.20">
    <property type="match status" value="1"/>
</dbReference>
<comment type="similarity">
    <text evidence="1">Belongs to the prokaryotic/mitochondrial release factor family.</text>
</comment>
<sequence length="137" mass="15687">MMRSVTIIVRDHVISDADLTWRFSRSSGPGGQNVNTTDTRVQLTFDLAGSDAFPDRLKQRMLTRLDAQVVVVAAEHRSQLRNRRAAEDRLVQLLEGAMRPPPRPRVPTKPSKGSQQRRIHQKKRRGETKRLRGRPED</sequence>
<accession>A0A417XWW2</accession>
<comment type="caution">
    <text evidence="4">The sequence shown here is derived from an EMBL/GenBank/DDBJ whole genome shotgun (WGS) entry which is preliminary data.</text>
</comment>
<dbReference type="InterPro" id="IPR000352">
    <property type="entry name" value="Pep_chain_release_fac_I"/>
</dbReference>
<evidence type="ECO:0000313" key="5">
    <source>
        <dbReference type="Proteomes" id="UP000283644"/>
    </source>
</evidence>
<feature type="compositionally biased region" description="Basic residues" evidence="2">
    <location>
        <begin position="115"/>
        <end position="127"/>
    </location>
</feature>
<name>A0A417XWW2_9ACTN</name>
<organism evidence="4 5">
    <name type="scientific">Nocardioides immobilis</name>
    <dbReference type="NCBI Taxonomy" id="2049295"/>
    <lineage>
        <taxon>Bacteria</taxon>
        <taxon>Bacillati</taxon>
        <taxon>Actinomycetota</taxon>
        <taxon>Actinomycetes</taxon>
        <taxon>Propionibacteriales</taxon>
        <taxon>Nocardioidaceae</taxon>
        <taxon>Nocardioides</taxon>
    </lineage>
</organism>
<evidence type="ECO:0000256" key="1">
    <source>
        <dbReference type="ARBA" id="ARBA00010835"/>
    </source>
</evidence>
<dbReference type="Pfam" id="PF00472">
    <property type="entry name" value="RF-1"/>
    <property type="match status" value="1"/>
</dbReference>
<keyword evidence="5" id="KW-1185">Reference proteome</keyword>
<dbReference type="GO" id="GO:0043022">
    <property type="term" value="F:ribosome binding"/>
    <property type="evidence" value="ECO:0007669"/>
    <property type="project" value="TreeGrafter"/>
</dbReference>
<protein>
    <submittedName>
        <fullName evidence="4">Aminoacyl-tRNA hydrolase</fullName>
        <ecNumber evidence="4">3.1.1.29</ecNumber>
    </submittedName>
</protein>
<dbReference type="SUPFAM" id="SSF75620">
    <property type="entry name" value="Release factor"/>
    <property type="match status" value="1"/>
</dbReference>
<feature type="region of interest" description="Disordered" evidence="2">
    <location>
        <begin position="94"/>
        <end position="137"/>
    </location>
</feature>
<evidence type="ECO:0000259" key="3">
    <source>
        <dbReference type="Pfam" id="PF00472"/>
    </source>
</evidence>
<dbReference type="NCBIfam" id="NF006718">
    <property type="entry name" value="PRK09256.1"/>
    <property type="match status" value="1"/>
</dbReference>